<dbReference type="AlphaFoldDB" id="A0AA39J340"/>
<evidence type="ECO:0000313" key="2">
    <source>
        <dbReference type="EMBL" id="KAK0433528.1"/>
    </source>
</evidence>
<dbReference type="EMBL" id="JAUEPT010000080">
    <property type="protein sequence ID" value="KAK0433528.1"/>
    <property type="molecule type" value="Genomic_DNA"/>
</dbReference>
<name>A0AA39J340_9AGAR</name>
<comment type="caution">
    <text evidence="2">The sequence shown here is derived from an EMBL/GenBank/DDBJ whole genome shotgun (WGS) entry which is preliminary data.</text>
</comment>
<reference evidence="2" key="1">
    <citation type="submission" date="2023-06" db="EMBL/GenBank/DDBJ databases">
        <authorList>
            <consortium name="Lawrence Berkeley National Laboratory"/>
            <person name="Ahrendt S."/>
            <person name="Sahu N."/>
            <person name="Indic B."/>
            <person name="Wong-Bajracharya J."/>
            <person name="Merenyi Z."/>
            <person name="Ke H.-M."/>
            <person name="Monk M."/>
            <person name="Kocsube S."/>
            <person name="Drula E."/>
            <person name="Lipzen A."/>
            <person name="Balint B."/>
            <person name="Henrissat B."/>
            <person name="Andreopoulos B."/>
            <person name="Martin F.M."/>
            <person name="Harder C.B."/>
            <person name="Rigling D."/>
            <person name="Ford K.L."/>
            <person name="Foster G.D."/>
            <person name="Pangilinan J."/>
            <person name="Papanicolaou A."/>
            <person name="Barry K."/>
            <person name="LaButti K."/>
            <person name="Viragh M."/>
            <person name="Koriabine M."/>
            <person name="Yan M."/>
            <person name="Riley R."/>
            <person name="Champramary S."/>
            <person name="Plett K.L."/>
            <person name="Tsai I.J."/>
            <person name="Slot J."/>
            <person name="Sipos G."/>
            <person name="Plett J."/>
            <person name="Nagy L.G."/>
            <person name="Grigoriev I.V."/>
        </authorList>
    </citation>
    <scope>NUCLEOTIDE SEQUENCE</scope>
    <source>
        <strain evidence="2">FPL87.14</strain>
    </source>
</reference>
<feature type="region of interest" description="Disordered" evidence="1">
    <location>
        <begin position="1"/>
        <end position="21"/>
    </location>
</feature>
<evidence type="ECO:0000256" key="1">
    <source>
        <dbReference type="SAM" id="MobiDB-lite"/>
    </source>
</evidence>
<dbReference type="Proteomes" id="UP001175226">
    <property type="component" value="Unassembled WGS sequence"/>
</dbReference>
<keyword evidence="3" id="KW-1185">Reference proteome</keyword>
<proteinExistence type="predicted"/>
<organism evidence="2 3">
    <name type="scientific">Armillaria borealis</name>
    <dbReference type="NCBI Taxonomy" id="47425"/>
    <lineage>
        <taxon>Eukaryota</taxon>
        <taxon>Fungi</taxon>
        <taxon>Dikarya</taxon>
        <taxon>Basidiomycota</taxon>
        <taxon>Agaricomycotina</taxon>
        <taxon>Agaricomycetes</taxon>
        <taxon>Agaricomycetidae</taxon>
        <taxon>Agaricales</taxon>
        <taxon>Marasmiineae</taxon>
        <taxon>Physalacriaceae</taxon>
        <taxon>Armillaria</taxon>
    </lineage>
</organism>
<sequence>MPFGKESTDIGRNYGCCTEPRGPGGEKEANVIYPMWTGGIWWNETSNHHAAGATALGPMFVMGDLRNLKDNRQARFEGGGVDAIAWTKELLNAKRDTEMDVRFCMISRTEQKNAWSMDARWTSVPSTGDAPKIRRRRRCEPGAERFGLKCPDFSRVLCTSKTILWKCMTIWKRVEPSGGEANHSSVWRVTAKVRKKEPYILIDWSRDIVIQAPPAIKSITLKVGSPYPISLAVAGVAAQSYGFGVVPSRNVVNLSVEGHSSKVGTVYRRGTEHNQRVRIASPVDENEEGEYAGEKLKIAREGAPQIAREMSVSNEMKTQLNSLTIASRPETSYYQIAESEGERYEDLQPWSSDE</sequence>
<protein>
    <submittedName>
        <fullName evidence="2">Uncharacterized protein</fullName>
    </submittedName>
</protein>
<evidence type="ECO:0000313" key="3">
    <source>
        <dbReference type="Proteomes" id="UP001175226"/>
    </source>
</evidence>
<gene>
    <name evidence="2" type="ORF">EV421DRAFT_1741511</name>
</gene>
<accession>A0AA39J340</accession>